<evidence type="ECO:0000256" key="4">
    <source>
        <dbReference type="ARBA" id="ARBA00022598"/>
    </source>
</evidence>
<evidence type="ECO:0000256" key="10">
    <source>
        <dbReference type="ARBA" id="ARBA00047913"/>
    </source>
</evidence>
<dbReference type="SMART" id="SM00845">
    <property type="entry name" value="GatB_Yqey"/>
    <property type="match status" value="1"/>
</dbReference>
<keyword evidence="14" id="KW-1185">Reference proteome</keyword>
<comment type="catalytic activity">
    <reaction evidence="9 11">
        <text>L-aspartyl-tRNA(Asn) + L-glutamine + ATP + H2O = L-asparaginyl-tRNA(Asn) + L-glutamate + ADP + phosphate + 2 H(+)</text>
        <dbReference type="Rhea" id="RHEA:14513"/>
        <dbReference type="Rhea" id="RHEA-COMP:9674"/>
        <dbReference type="Rhea" id="RHEA-COMP:9677"/>
        <dbReference type="ChEBI" id="CHEBI:15377"/>
        <dbReference type="ChEBI" id="CHEBI:15378"/>
        <dbReference type="ChEBI" id="CHEBI:29985"/>
        <dbReference type="ChEBI" id="CHEBI:30616"/>
        <dbReference type="ChEBI" id="CHEBI:43474"/>
        <dbReference type="ChEBI" id="CHEBI:58359"/>
        <dbReference type="ChEBI" id="CHEBI:78515"/>
        <dbReference type="ChEBI" id="CHEBI:78516"/>
        <dbReference type="ChEBI" id="CHEBI:456216"/>
    </reaction>
</comment>
<dbReference type="Pfam" id="PF02934">
    <property type="entry name" value="GatB_N"/>
    <property type="match status" value="1"/>
</dbReference>
<dbReference type="InterPro" id="IPR006075">
    <property type="entry name" value="Asn/Gln-tRNA_Trfase_suB/E_cat"/>
</dbReference>
<dbReference type="RefSeq" id="WP_108997017.1">
    <property type="nucleotide sequence ID" value="NZ_QEEX01000001.1"/>
</dbReference>
<keyword evidence="4 11" id="KW-0436">Ligase</keyword>
<keyword evidence="7 11" id="KW-0648">Protein biosynthesis</keyword>
<gene>
    <name evidence="11" type="primary">gatB</name>
    <name evidence="13" type="ORF">DF220_03575</name>
</gene>
<keyword evidence="6 11" id="KW-0067">ATP-binding</keyword>
<evidence type="ECO:0000256" key="6">
    <source>
        <dbReference type="ARBA" id="ARBA00022840"/>
    </source>
</evidence>
<dbReference type="InterPro" id="IPR023168">
    <property type="entry name" value="GatB_Yqey_C_2"/>
</dbReference>
<dbReference type="Proteomes" id="UP000244978">
    <property type="component" value="Unassembled WGS sequence"/>
</dbReference>
<comment type="caution">
    <text evidence="13">The sequence shown here is derived from an EMBL/GenBank/DDBJ whole genome shotgun (WGS) entry which is preliminary data.</text>
</comment>
<dbReference type="HAMAP" id="MF_00121">
    <property type="entry name" value="GatB"/>
    <property type="match status" value="1"/>
</dbReference>
<evidence type="ECO:0000256" key="2">
    <source>
        <dbReference type="ARBA" id="ARBA00011123"/>
    </source>
</evidence>
<evidence type="ECO:0000256" key="1">
    <source>
        <dbReference type="ARBA" id="ARBA00005306"/>
    </source>
</evidence>
<comment type="subunit">
    <text evidence="2 11">Heterotrimer of A, B and C subunits.</text>
</comment>
<comment type="catalytic activity">
    <reaction evidence="10 11">
        <text>L-glutamyl-tRNA(Gln) + L-glutamine + ATP + H2O = L-glutaminyl-tRNA(Gln) + L-glutamate + ADP + phosphate + H(+)</text>
        <dbReference type="Rhea" id="RHEA:17521"/>
        <dbReference type="Rhea" id="RHEA-COMP:9681"/>
        <dbReference type="Rhea" id="RHEA-COMP:9684"/>
        <dbReference type="ChEBI" id="CHEBI:15377"/>
        <dbReference type="ChEBI" id="CHEBI:15378"/>
        <dbReference type="ChEBI" id="CHEBI:29985"/>
        <dbReference type="ChEBI" id="CHEBI:30616"/>
        <dbReference type="ChEBI" id="CHEBI:43474"/>
        <dbReference type="ChEBI" id="CHEBI:58359"/>
        <dbReference type="ChEBI" id="CHEBI:78520"/>
        <dbReference type="ChEBI" id="CHEBI:78521"/>
        <dbReference type="ChEBI" id="CHEBI:456216"/>
    </reaction>
</comment>
<comment type="similarity">
    <text evidence="1 11">Belongs to the GatB/GatE family. GatB subfamily.</text>
</comment>
<evidence type="ECO:0000256" key="3">
    <source>
        <dbReference type="ARBA" id="ARBA00016923"/>
    </source>
</evidence>
<dbReference type="NCBIfam" id="TIGR00133">
    <property type="entry name" value="gatB"/>
    <property type="match status" value="1"/>
</dbReference>
<dbReference type="GO" id="GO:0006412">
    <property type="term" value="P:translation"/>
    <property type="evidence" value="ECO:0007669"/>
    <property type="project" value="UniProtKB-UniRule"/>
</dbReference>
<evidence type="ECO:0000313" key="13">
    <source>
        <dbReference type="EMBL" id="PWB97018.1"/>
    </source>
</evidence>
<dbReference type="NCBIfam" id="NF004014">
    <property type="entry name" value="PRK05477.1-4"/>
    <property type="match status" value="1"/>
</dbReference>
<dbReference type="AlphaFoldDB" id="A0A2U1SZJ2"/>
<name>A0A2U1SZJ2_9MICO</name>
<evidence type="ECO:0000259" key="12">
    <source>
        <dbReference type="SMART" id="SM00845"/>
    </source>
</evidence>
<protein>
    <recommendedName>
        <fullName evidence="3 11">Aspartyl/glutamyl-tRNA(Asn/Gln) amidotransferase subunit B</fullName>
        <shortName evidence="11">Asp/Glu-ADT subunit B</shortName>
        <ecNumber evidence="11">6.3.5.-</ecNumber>
    </recommendedName>
</protein>
<evidence type="ECO:0000256" key="9">
    <source>
        <dbReference type="ARBA" id="ARBA00047380"/>
    </source>
</evidence>
<keyword evidence="5 11" id="KW-0547">Nucleotide-binding</keyword>
<dbReference type="InterPro" id="IPR018027">
    <property type="entry name" value="Asn/Gln_amidotransferase"/>
</dbReference>
<dbReference type="NCBIfam" id="NF004012">
    <property type="entry name" value="PRK05477.1-2"/>
    <property type="match status" value="1"/>
</dbReference>
<sequence>MAKAELMDFDKALELFEPVLGFEVHVELNTKTKMFSDAPNPAAADGGTGEPNTMITPVCLGLPGSLPVVNEQAIRDSISLGLALGCEIAPSSRFARKNYFYPDLAKNYQISQYDEPIAFDGNVEVELPDGRLFDVSIERAHMEEDAGKLTHVGGATGRIQGAEYSLVDYNRAGVPLVEIVTNIIYGAEHDAPVLAKAYVSAIRDIVISLGISEAKMERGNLRCDANISLRSRAAVAEAQAAGLPLPLGTRTETKNVNSLRSVERAIRYEIQRQAAILAKGGTIIQETRHWHEDTGQTSAGRPKSDADDYRYFPEPDLLPVEPSKELIAELRAALPEAPAIRRRRLKEAWGFTDLEFQDVVNSGLLNEVEATTAAGASAHAARKWWTGEIARVANERGVDAASLVSPLHVSELVAMVEDGELTDRLARQVLEGVIAGEGSPSHVVKERGLAVVSDDGALIAAIDEALASQPDVLAKIKDGKVQAAGAVIGAVMKAMKGQADAARVRELVLERAAQ</sequence>
<dbReference type="GO" id="GO:0050566">
    <property type="term" value="F:asparaginyl-tRNA synthase (glutamine-hydrolyzing) activity"/>
    <property type="evidence" value="ECO:0007669"/>
    <property type="project" value="RHEA"/>
</dbReference>
<dbReference type="InterPro" id="IPR003789">
    <property type="entry name" value="Asn/Gln_tRNA_amidoTrase-B-like"/>
</dbReference>
<evidence type="ECO:0000256" key="7">
    <source>
        <dbReference type="ARBA" id="ARBA00022917"/>
    </source>
</evidence>
<dbReference type="NCBIfam" id="NF004013">
    <property type="entry name" value="PRK05477.1-3"/>
    <property type="match status" value="1"/>
</dbReference>
<dbReference type="GO" id="GO:0016740">
    <property type="term" value="F:transferase activity"/>
    <property type="evidence" value="ECO:0007669"/>
    <property type="project" value="UniProtKB-KW"/>
</dbReference>
<dbReference type="GO" id="GO:0050567">
    <property type="term" value="F:glutaminyl-tRNA synthase (glutamine-hydrolyzing) activity"/>
    <property type="evidence" value="ECO:0007669"/>
    <property type="project" value="UniProtKB-UniRule"/>
</dbReference>
<dbReference type="GO" id="GO:0070681">
    <property type="term" value="P:glutaminyl-tRNAGln biosynthesis via transamidation"/>
    <property type="evidence" value="ECO:0007669"/>
    <property type="project" value="TreeGrafter"/>
</dbReference>
<evidence type="ECO:0000256" key="5">
    <source>
        <dbReference type="ARBA" id="ARBA00022741"/>
    </source>
</evidence>
<dbReference type="SUPFAM" id="SSF89095">
    <property type="entry name" value="GatB/YqeY motif"/>
    <property type="match status" value="1"/>
</dbReference>
<dbReference type="SUPFAM" id="SSF55931">
    <property type="entry name" value="Glutamine synthetase/guanido kinase"/>
    <property type="match status" value="1"/>
</dbReference>
<dbReference type="PANTHER" id="PTHR11659:SF0">
    <property type="entry name" value="GLUTAMYL-TRNA(GLN) AMIDOTRANSFERASE SUBUNIT B, MITOCHONDRIAL"/>
    <property type="match status" value="1"/>
</dbReference>
<dbReference type="InterPro" id="IPR017959">
    <property type="entry name" value="Asn/Gln-tRNA_amidoTrfase_suB/E"/>
</dbReference>
<dbReference type="InterPro" id="IPR014746">
    <property type="entry name" value="Gln_synth/guanido_kin_cat_dom"/>
</dbReference>
<proteinExistence type="inferred from homology"/>
<evidence type="ECO:0000256" key="11">
    <source>
        <dbReference type="HAMAP-Rule" id="MF_00121"/>
    </source>
</evidence>
<organism evidence="13 14">
    <name type="scientific">Homoserinimonas hongtaonis</name>
    <dbReference type="NCBI Taxonomy" id="2079791"/>
    <lineage>
        <taxon>Bacteria</taxon>
        <taxon>Bacillati</taxon>
        <taxon>Actinomycetota</taxon>
        <taxon>Actinomycetes</taxon>
        <taxon>Micrococcales</taxon>
        <taxon>Microbacteriaceae</taxon>
        <taxon>Homoserinimonas</taxon>
    </lineage>
</organism>
<feature type="domain" description="Asn/Gln amidotransferase" evidence="12">
    <location>
        <begin position="366"/>
        <end position="512"/>
    </location>
</feature>
<dbReference type="PANTHER" id="PTHR11659">
    <property type="entry name" value="GLUTAMYL-TRNA GLN AMIDOTRANSFERASE SUBUNIT B MITOCHONDRIAL AND PROKARYOTIC PET112-RELATED"/>
    <property type="match status" value="1"/>
</dbReference>
<dbReference type="EC" id="6.3.5.-" evidence="11"/>
<accession>A0A2U1SZJ2</accession>
<evidence type="ECO:0000313" key="14">
    <source>
        <dbReference type="Proteomes" id="UP000244978"/>
    </source>
</evidence>
<comment type="function">
    <text evidence="8 11">Allows the formation of correctly charged Asn-tRNA(Asn) or Gln-tRNA(Gln) through the transamidation of misacylated Asp-tRNA(Asn) or Glu-tRNA(Gln) in organisms which lack either or both of asparaginyl-tRNA or glutaminyl-tRNA synthetases. The reaction takes place in the presence of glutamine and ATP through an activated phospho-Asp-tRNA(Asn) or phospho-Glu-tRNA(Gln).</text>
</comment>
<evidence type="ECO:0000256" key="8">
    <source>
        <dbReference type="ARBA" id="ARBA00024799"/>
    </source>
</evidence>
<keyword evidence="13" id="KW-0808">Transferase</keyword>
<dbReference type="EMBL" id="QEEX01000001">
    <property type="protein sequence ID" value="PWB97018.1"/>
    <property type="molecule type" value="Genomic_DNA"/>
</dbReference>
<dbReference type="GO" id="GO:0005524">
    <property type="term" value="F:ATP binding"/>
    <property type="evidence" value="ECO:0007669"/>
    <property type="project" value="UniProtKB-KW"/>
</dbReference>
<reference evidence="14" key="1">
    <citation type="submission" date="2018-04" db="EMBL/GenBank/DDBJ databases">
        <authorList>
            <person name="Liu S."/>
            <person name="Wang Z."/>
            <person name="Li J."/>
        </authorList>
    </citation>
    <scope>NUCLEOTIDE SEQUENCE [LARGE SCALE GENOMIC DNA]</scope>
    <source>
        <strain evidence="14">S1194</strain>
    </source>
</reference>
<dbReference type="InterPro" id="IPR004413">
    <property type="entry name" value="GatB"/>
</dbReference>
<dbReference type="Gene3D" id="1.10.10.410">
    <property type="match status" value="1"/>
</dbReference>
<dbReference type="Pfam" id="PF02637">
    <property type="entry name" value="GatB_Yqey"/>
    <property type="match status" value="1"/>
</dbReference>